<protein>
    <submittedName>
        <fullName evidence="3">DUF1002 domain-containing protein</fullName>
    </submittedName>
</protein>
<proteinExistence type="predicted"/>
<accession>A0ABY5P6Z2</accession>
<organism evidence="3 4">
    <name type="scientific">Fundicoccus culcitae</name>
    <dbReference type="NCBI Taxonomy" id="2969821"/>
    <lineage>
        <taxon>Bacteria</taxon>
        <taxon>Bacillati</taxon>
        <taxon>Bacillota</taxon>
        <taxon>Bacilli</taxon>
        <taxon>Lactobacillales</taxon>
        <taxon>Aerococcaceae</taxon>
        <taxon>Fundicoccus</taxon>
    </lineage>
</organism>
<name>A0ABY5P6Z2_9LACT</name>
<dbReference type="EMBL" id="CP102453">
    <property type="protein sequence ID" value="UUX34250.1"/>
    <property type="molecule type" value="Genomic_DNA"/>
</dbReference>
<dbReference type="Proteomes" id="UP001315967">
    <property type="component" value="Chromosome"/>
</dbReference>
<gene>
    <name evidence="3" type="ORF">NRE15_00850</name>
</gene>
<keyword evidence="4" id="KW-1185">Reference proteome</keyword>
<feature type="chain" id="PRO_5045739863" evidence="2">
    <location>
        <begin position="24"/>
        <end position="554"/>
    </location>
</feature>
<evidence type="ECO:0000313" key="3">
    <source>
        <dbReference type="EMBL" id="UUX34250.1"/>
    </source>
</evidence>
<evidence type="ECO:0000256" key="2">
    <source>
        <dbReference type="SAM" id="SignalP"/>
    </source>
</evidence>
<feature type="region of interest" description="Disordered" evidence="1">
    <location>
        <begin position="513"/>
        <end position="554"/>
    </location>
</feature>
<dbReference type="InterPro" id="IPR009343">
    <property type="entry name" value="DUF1002"/>
</dbReference>
<keyword evidence="2" id="KW-0732">Signal</keyword>
<dbReference type="Pfam" id="PF06207">
    <property type="entry name" value="DUF1002"/>
    <property type="match status" value="1"/>
</dbReference>
<feature type="signal peptide" evidence="2">
    <location>
        <begin position="1"/>
        <end position="23"/>
    </location>
</feature>
<evidence type="ECO:0000313" key="4">
    <source>
        <dbReference type="Proteomes" id="UP001315967"/>
    </source>
</evidence>
<sequence length="554" mass="61059">MKRFTKLFALLSASLLIAPIASSVVVLDTVSAQQTSLAQGTRLLSLGATLNEQEANQTRQLLNATDVPAENVIYVDGVTINNYLNDGSTAATDVYSSAYIEQFGPGHGIQVQIVTPENIQQVSASTYQNAAITAGVSNVTIRIATLYPVTGEGALTGVYALLEDAGVQLNQQDIQVAQKEIQVIGNVEENTQLTQDQINLIISQIKREINQYILDNGSITDEVILEIVQRNFADVEIDEATLQEIIDLIREFAETEAASDEDTQNQIDQSLLNRPWSEVLATTETVATVDDLLAGDRPDFSDQAVYHPMMQAFLNRFYELAEAGESTDFLYSHTFIFENMTPNMDQADTQALNWIRTLIYQYTEASTLEMRQAEFASMGVNFISLQEQWLQQIADYNALATNDPVLYELFTQVANASGLAPEVFIYGDVQQADTIITTMIYSDQISHFSIIDTYSFNTLDDSIAYVDATTGTTSPVANSFDFLAAYGVAVENLYQPFTTIPADFTIPGYEAPVNEEDLTNDAEDSVEETLSEEEATTEEPVDSVVEEVSDEEVE</sequence>
<reference evidence="3 4" key="1">
    <citation type="submission" date="2022-08" db="EMBL/GenBank/DDBJ databases">
        <title>Aerococcaceae sp. nov isolated from spoiled eye mask.</title>
        <authorList>
            <person name="Zhou G."/>
            <person name="Xie X.-B."/>
            <person name="Shi Q.-S."/>
            <person name="Wang Y.-S."/>
            <person name="Wen X."/>
            <person name="Peng H."/>
            <person name="Yang X.-J."/>
            <person name="Tao H.-B."/>
            <person name="Huang X.-M."/>
        </authorList>
    </citation>
    <scope>NUCLEOTIDE SEQUENCE [LARGE SCALE GENOMIC DNA]</scope>
    <source>
        <strain evidence="4">DM20194951</strain>
    </source>
</reference>
<dbReference type="RefSeq" id="WP_313793753.1">
    <property type="nucleotide sequence ID" value="NZ_CP102453.1"/>
</dbReference>
<evidence type="ECO:0000256" key="1">
    <source>
        <dbReference type="SAM" id="MobiDB-lite"/>
    </source>
</evidence>